<dbReference type="Gene3D" id="3.10.130.10">
    <property type="entry name" value="Ribonuclease A-like domain"/>
    <property type="match status" value="1"/>
</dbReference>
<dbReference type="SMART" id="SM00092">
    <property type="entry name" value="RNAse_Pc"/>
    <property type="match status" value="1"/>
</dbReference>
<dbReference type="GO" id="GO:0016787">
    <property type="term" value="F:hydrolase activity"/>
    <property type="evidence" value="ECO:0007669"/>
    <property type="project" value="UniProtKB-KW"/>
</dbReference>
<dbReference type="AlphaFoldDB" id="A0A151MMG1"/>
<gene>
    <name evidence="13" type="ORF">Y1Q_0020548</name>
</gene>
<dbReference type="InterPro" id="IPR023412">
    <property type="entry name" value="RNaseA_domain"/>
</dbReference>
<dbReference type="GO" id="GO:0004540">
    <property type="term" value="F:RNA nuclease activity"/>
    <property type="evidence" value="ECO:0007669"/>
    <property type="project" value="UniProtKB-ARBA"/>
</dbReference>
<keyword evidence="5 11" id="KW-0540">Nuclease</keyword>
<comment type="subcellular location">
    <subcellularLocation>
        <location evidence="1">Nucleus</location>
        <location evidence="1">Nucleolus</location>
    </subcellularLocation>
    <subcellularLocation>
        <location evidence="2">Secreted</location>
    </subcellularLocation>
</comment>
<dbReference type="PANTHER" id="PTHR11437">
    <property type="entry name" value="RIBONUCLEASE"/>
    <property type="match status" value="1"/>
</dbReference>
<accession>A0A151MMG1</accession>
<evidence type="ECO:0000256" key="4">
    <source>
        <dbReference type="ARBA" id="ARBA00022525"/>
    </source>
</evidence>
<dbReference type="eggNOG" id="ENOG502S9Q1">
    <property type="taxonomic scope" value="Eukaryota"/>
</dbReference>
<dbReference type="EMBL" id="AKHW03005694">
    <property type="protein sequence ID" value="KYO25643.1"/>
    <property type="molecule type" value="Genomic_DNA"/>
</dbReference>
<dbReference type="PANTHER" id="PTHR11437:SF60">
    <property type="entry name" value="ANGIOGENIN"/>
    <property type="match status" value="1"/>
</dbReference>
<evidence type="ECO:0000256" key="3">
    <source>
        <dbReference type="ARBA" id="ARBA00005600"/>
    </source>
</evidence>
<feature type="chain" id="PRO_5007747416" evidence="11">
    <location>
        <begin position="25"/>
        <end position="163"/>
    </location>
</feature>
<evidence type="ECO:0000256" key="2">
    <source>
        <dbReference type="ARBA" id="ARBA00004613"/>
    </source>
</evidence>
<dbReference type="InterPro" id="IPR023411">
    <property type="entry name" value="RNaseA_AS"/>
</dbReference>
<keyword evidence="8 11" id="KW-0378">Hydrolase</keyword>
<keyword evidence="7 11" id="KW-0255">Endonuclease</keyword>
<evidence type="ECO:0000256" key="10">
    <source>
        <dbReference type="ARBA" id="ARBA00023242"/>
    </source>
</evidence>
<dbReference type="GO" id="GO:0061844">
    <property type="term" value="P:antimicrobial humoral immune response mediated by antimicrobial peptide"/>
    <property type="evidence" value="ECO:0007669"/>
    <property type="project" value="TreeGrafter"/>
</dbReference>
<dbReference type="GO" id="GO:0045087">
    <property type="term" value="P:innate immune response"/>
    <property type="evidence" value="ECO:0007669"/>
    <property type="project" value="TreeGrafter"/>
</dbReference>
<evidence type="ECO:0000256" key="7">
    <source>
        <dbReference type="ARBA" id="ARBA00022759"/>
    </source>
</evidence>
<feature type="domain" description="Ribonuclease A-domain" evidence="12">
    <location>
        <begin position="25"/>
        <end position="150"/>
    </location>
</feature>
<evidence type="ECO:0000256" key="11">
    <source>
        <dbReference type="RuleBase" id="RU000651"/>
    </source>
</evidence>
<dbReference type="InterPro" id="IPR036816">
    <property type="entry name" value="RNaseA-like_dom_sf"/>
</dbReference>
<evidence type="ECO:0000256" key="8">
    <source>
        <dbReference type="ARBA" id="ARBA00022801"/>
    </source>
</evidence>
<keyword evidence="6 11" id="KW-0732">Signal</keyword>
<evidence type="ECO:0000256" key="1">
    <source>
        <dbReference type="ARBA" id="ARBA00004604"/>
    </source>
</evidence>
<dbReference type="GO" id="GO:0005615">
    <property type="term" value="C:extracellular space"/>
    <property type="evidence" value="ECO:0007669"/>
    <property type="project" value="TreeGrafter"/>
</dbReference>
<sequence length="163" mass="18462">MMQTGSLVVLWALAGSALLLVVSANQQEYERFLLQHVDSNPSGRDDRYCNNRMRYMLREDHRVNNRDGPIICKVTNTFIHENTNAIRAVCTDGGIGEGLRKSQRSFQITPCKASGEKSLQNFRYRATKDFRDIILDCDDQGFLVHLDKTHIRVRREGGASGSS</sequence>
<dbReference type="InterPro" id="IPR001427">
    <property type="entry name" value="RNaseA"/>
</dbReference>
<evidence type="ECO:0000256" key="5">
    <source>
        <dbReference type="ARBA" id="ARBA00022722"/>
    </source>
</evidence>
<evidence type="ECO:0000256" key="6">
    <source>
        <dbReference type="ARBA" id="ARBA00022729"/>
    </source>
</evidence>
<reference evidence="13 14" key="1">
    <citation type="journal article" date="2012" name="Genome Biol.">
        <title>Sequencing three crocodilian genomes to illuminate the evolution of archosaurs and amniotes.</title>
        <authorList>
            <person name="St John J.A."/>
            <person name="Braun E.L."/>
            <person name="Isberg S.R."/>
            <person name="Miles L.G."/>
            <person name="Chong A.Y."/>
            <person name="Gongora J."/>
            <person name="Dalzell P."/>
            <person name="Moran C."/>
            <person name="Bed'hom B."/>
            <person name="Abzhanov A."/>
            <person name="Burgess S.C."/>
            <person name="Cooksey A.M."/>
            <person name="Castoe T.A."/>
            <person name="Crawford N.G."/>
            <person name="Densmore L.D."/>
            <person name="Drew J.C."/>
            <person name="Edwards S.V."/>
            <person name="Faircloth B.C."/>
            <person name="Fujita M.K."/>
            <person name="Greenwold M.J."/>
            <person name="Hoffmann F.G."/>
            <person name="Howard J.M."/>
            <person name="Iguchi T."/>
            <person name="Janes D.E."/>
            <person name="Khan S.Y."/>
            <person name="Kohno S."/>
            <person name="de Koning A.J."/>
            <person name="Lance S.L."/>
            <person name="McCarthy F.M."/>
            <person name="McCormack J.E."/>
            <person name="Merchant M.E."/>
            <person name="Peterson D.G."/>
            <person name="Pollock D.D."/>
            <person name="Pourmand N."/>
            <person name="Raney B.J."/>
            <person name="Roessler K.A."/>
            <person name="Sanford J.R."/>
            <person name="Sawyer R.H."/>
            <person name="Schmidt C.J."/>
            <person name="Triplett E.W."/>
            <person name="Tuberville T.D."/>
            <person name="Venegas-Anaya M."/>
            <person name="Howard J.T."/>
            <person name="Jarvis E.D."/>
            <person name="Guillette L.J.Jr."/>
            <person name="Glenn T.C."/>
            <person name="Green R.E."/>
            <person name="Ray D.A."/>
        </authorList>
    </citation>
    <scope>NUCLEOTIDE SEQUENCE [LARGE SCALE GENOMIC DNA]</scope>
    <source>
        <strain evidence="13">KSC_2009_1</strain>
    </source>
</reference>
<feature type="signal peptide" evidence="11">
    <location>
        <begin position="1"/>
        <end position="24"/>
    </location>
</feature>
<dbReference type="GO" id="GO:0004519">
    <property type="term" value="F:endonuclease activity"/>
    <property type="evidence" value="ECO:0007669"/>
    <property type="project" value="UniProtKB-KW"/>
</dbReference>
<dbReference type="GO" id="GO:0050830">
    <property type="term" value="P:defense response to Gram-positive bacterium"/>
    <property type="evidence" value="ECO:0007669"/>
    <property type="project" value="TreeGrafter"/>
</dbReference>
<evidence type="ECO:0000259" key="12">
    <source>
        <dbReference type="SMART" id="SM00092"/>
    </source>
</evidence>
<proteinExistence type="inferred from homology"/>
<organism evidence="13 14">
    <name type="scientific">Alligator mississippiensis</name>
    <name type="common">American alligator</name>
    <dbReference type="NCBI Taxonomy" id="8496"/>
    <lineage>
        <taxon>Eukaryota</taxon>
        <taxon>Metazoa</taxon>
        <taxon>Chordata</taxon>
        <taxon>Craniata</taxon>
        <taxon>Vertebrata</taxon>
        <taxon>Euteleostomi</taxon>
        <taxon>Archelosauria</taxon>
        <taxon>Archosauria</taxon>
        <taxon>Crocodylia</taxon>
        <taxon>Alligatoridae</taxon>
        <taxon>Alligatorinae</taxon>
        <taxon>Alligator</taxon>
    </lineage>
</organism>
<dbReference type="GO" id="GO:0001525">
    <property type="term" value="P:angiogenesis"/>
    <property type="evidence" value="ECO:0007669"/>
    <property type="project" value="TreeGrafter"/>
</dbReference>
<name>A0A151MMG1_ALLMI</name>
<evidence type="ECO:0000313" key="13">
    <source>
        <dbReference type="EMBL" id="KYO25643.1"/>
    </source>
</evidence>
<protein>
    <submittedName>
        <fullName evidence="13">Angiogenin-2-like</fullName>
    </submittedName>
</protein>
<dbReference type="STRING" id="8496.A0A151MMG1"/>
<dbReference type="SUPFAM" id="SSF54076">
    <property type="entry name" value="RNase A-like"/>
    <property type="match status" value="1"/>
</dbReference>
<dbReference type="GO" id="GO:0005730">
    <property type="term" value="C:nucleolus"/>
    <property type="evidence" value="ECO:0007669"/>
    <property type="project" value="UniProtKB-SubCell"/>
</dbReference>
<dbReference type="GO" id="GO:0003676">
    <property type="term" value="F:nucleic acid binding"/>
    <property type="evidence" value="ECO:0007669"/>
    <property type="project" value="InterPro"/>
</dbReference>
<keyword evidence="4" id="KW-0964">Secreted</keyword>
<comment type="caution">
    <text evidence="13">The sequence shown here is derived from an EMBL/GenBank/DDBJ whole genome shotgun (WGS) entry which is preliminary data.</text>
</comment>
<evidence type="ECO:0000256" key="9">
    <source>
        <dbReference type="ARBA" id="ARBA00023157"/>
    </source>
</evidence>
<keyword evidence="14" id="KW-1185">Reference proteome</keyword>
<dbReference type="Pfam" id="PF00074">
    <property type="entry name" value="RnaseA"/>
    <property type="match status" value="1"/>
</dbReference>
<comment type="similarity">
    <text evidence="3 11">Belongs to the pancreatic ribonuclease family.</text>
</comment>
<evidence type="ECO:0000313" key="14">
    <source>
        <dbReference type="Proteomes" id="UP000050525"/>
    </source>
</evidence>
<keyword evidence="9" id="KW-1015">Disulfide bond</keyword>
<dbReference type="PROSITE" id="PS00127">
    <property type="entry name" value="RNASE_PANCREATIC"/>
    <property type="match status" value="1"/>
</dbReference>
<dbReference type="GO" id="GO:0019731">
    <property type="term" value="P:antibacterial humoral response"/>
    <property type="evidence" value="ECO:0007669"/>
    <property type="project" value="TreeGrafter"/>
</dbReference>
<dbReference type="Proteomes" id="UP000050525">
    <property type="component" value="Unassembled WGS sequence"/>
</dbReference>
<dbReference type="CDD" id="cd06265">
    <property type="entry name" value="RNase_A_canonical"/>
    <property type="match status" value="1"/>
</dbReference>
<keyword evidence="10" id="KW-0539">Nucleus</keyword>